<dbReference type="EMBL" id="CSWP01000003">
    <property type="protein sequence ID" value="CPV48879.1"/>
    <property type="molecule type" value="Genomic_DNA"/>
</dbReference>
<reference evidence="4 6" key="1">
    <citation type="submission" date="2015-03" db="EMBL/GenBank/DDBJ databases">
        <authorList>
            <person name="Murphy D."/>
        </authorList>
    </citation>
    <scope>NUCLEOTIDE SEQUENCE [LARGE SCALE GENOMIC DNA]</scope>
    <source>
        <strain evidence="4 6">PAP088</strain>
    </source>
</reference>
<dbReference type="PANTHER" id="PTHR35174:SF3">
    <property type="entry name" value="BLL7171 PROTEIN"/>
    <property type="match status" value="1"/>
</dbReference>
<sequence length="118" mass="12980">MKQYLLSVHSYAQDATQWSDEDVQRLYAQTGALNEKMKEAGVWVFANGLTEPSDATVVRSVDGKVTTTDGPYLETKEHLGGFWIINAPDLDAALKWAAEGSAACEEAVEVRPFQDEEA</sequence>
<protein>
    <recommendedName>
        <fullName evidence="2">YCII-related domain-containing protein</fullName>
    </recommendedName>
</protein>
<reference evidence="3 5" key="2">
    <citation type="submission" date="2015-03" db="EMBL/GenBank/DDBJ databases">
        <authorList>
            <consortium name="Pathogen Informatics"/>
            <person name="Murphy D."/>
        </authorList>
    </citation>
    <scope>NUCLEOTIDE SEQUENCE [LARGE SCALE GENOMIC DNA]</scope>
    <source>
        <strain evidence="3 5">PAP036</strain>
    </source>
</reference>
<dbReference type="AlphaFoldDB" id="A0A0U0ZVN2"/>
<name>A0A0U0ZVN2_9MYCO</name>
<comment type="similarity">
    <text evidence="1">Belongs to the YciI family.</text>
</comment>
<dbReference type="RefSeq" id="WP_005063979.1">
    <property type="nucleotide sequence ID" value="NZ_CM125927.1"/>
</dbReference>
<dbReference type="SUPFAM" id="SSF54909">
    <property type="entry name" value="Dimeric alpha+beta barrel"/>
    <property type="match status" value="1"/>
</dbReference>
<dbReference type="Proteomes" id="UP000038487">
    <property type="component" value="Unassembled WGS sequence"/>
</dbReference>
<proteinExistence type="inferred from homology"/>
<feature type="domain" description="YCII-related" evidence="2">
    <location>
        <begin position="10"/>
        <end position="112"/>
    </location>
</feature>
<evidence type="ECO:0000256" key="1">
    <source>
        <dbReference type="ARBA" id="ARBA00007689"/>
    </source>
</evidence>
<dbReference type="Gene3D" id="3.30.70.1060">
    <property type="entry name" value="Dimeric alpha+beta barrel"/>
    <property type="match status" value="1"/>
</dbReference>
<evidence type="ECO:0000313" key="5">
    <source>
        <dbReference type="Proteomes" id="UP000038487"/>
    </source>
</evidence>
<organism evidence="4 6">
    <name type="scientific">Mycobacteroides abscessus</name>
    <dbReference type="NCBI Taxonomy" id="36809"/>
    <lineage>
        <taxon>Bacteria</taxon>
        <taxon>Bacillati</taxon>
        <taxon>Actinomycetota</taxon>
        <taxon>Actinomycetes</taxon>
        <taxon>Mycobacteriales</taxon>
        <taxon>Mycobacteriaceae</taxon>
        <taxon>Mycobacteroides</taxon>
    </lineage>
</organism>
<accession>A0A0U0ZVN2</accession>
<dbReference type="InterPro" id="IPR005545">
    <property type="entry name" value="YCII"/>
</dbReference>
<dbReference type="Pfam" id="PF03795">
    <property type="entry name" value="YCII"/>
    <property type="match status" value="1"/>
</dbReference>
<dbReference type="PANTHER" id="PTHR35174">
    <property type="entry name" value="BLL7171 PROTEIN-RELATED"/>
    <property type="match status" value="1"/>
</dbReference>
<evidence type="ECO:0000259" key="2">
    <source>
        <dbReference type="Pfam" id="PF03795"/>
    </source>
</evidence>
<dbReference type="Proteomes" id="UP000045782">
    <property type="component" value="Unassembled WGS sequence"/>
</dbReference>
<gene>
    <name evidence="3" type="ORF">ERS075527_04068</name>
    <name evidence="4" type="ORF">ERS075579_02050</name>
</gene>
<evidence type="ECO:0000313" key="4">
    <source>
        <dbReference type="EMBL" id="CPV48879.1"/>
    </source>
</evidence>
<evidence type="ECO:0000313" key="6">
    <source>
        <dbReference type="Proteomes" id="UP000045782"/>
    </source>
</evidence>
<evidence type="ECO:0000313" key="3">
    <source>
        <dbReference type="EMBL" id="CPT54667.1"/>
    </source>
</evidence>
<dbReference type="EMBL" id="CSUW01000010">
    <property type="protein sequence ID" value="CPT54667.1"/>
    <property type="molecule type" value="Genomic_DNA"/>
</dbReference>
<dbReference type="InterPro" id="IPR011008">
    <property type="entry name" value="Dimeric_a/b-barrel"/>
</dbReference>